<sequence>MIYGRLPDNDLLVTARLPGTHQAASGTILPLTVDPAHIHLFDKKTGRRLK</sequence>
<dbReference type="AlphaFoldDB" id="A0A915U3S4"/>
<evidence type="ECO:0000313" key="2">
    <source>
        <dbReference type="Proteomes" id="UP001063350"/>
    </source>
</evidence>
<organism evidence="1 2">
    <name type="scientific">Desulfolithobacter dissulfuricans</name>
    <dbReference type="NCBI Taxonomy" id="2795293"/>
    <lineage>
        <taxon>Bacteria</taxon>
        <taxon>Pseudomonadati</taxon>
        <taxon>Thermodesulfobacteriota</taxon>
        <taxon>Desulfobulbia</taxon>
        <taxon>Desulfobulbales</taxon>
        <taxon>Desulfobulbaceae</taxon>
        <taxon>Desulfolithobacter</taxon>
    </lineage>
</organism>
<reference evidence="1" key="1">
    <citation type="submission" date="2020-12" db="EMBL/GenBank/DDBJ databases">
        <title>Desulfobium dissulfuricans gen. nov., sp. nov., a novel mesophilic, sulfate-reducing bacterium isolated from a deep-sea hydrothermal vent.</title>
        <authorList>
            <person name="Hashimoto Y."/>
            <person name="Tame A."/>
            <person name="Sawayama S."/>
            <person name="Miyazaki J."/>
            <person name="Takai K."/>
            <person name="Nakagawa S."/>
        </authorList>
    </citation>
    <scope>NUCLEOTIDE SEQUENCE</scope>
    <source>
        <strain evidence="1">GF1</strain>
    </source>
</reference>
<dbReference type="EMBL" id="AP024233">
    <property type="protein sequence ID" value="BCO10773.1"/>
    <property type="molecule type" value="Genomic_DNA"/>
</dbReference>
<dbReference type="Proteomes" id="UP001063350">
    <property type="component" value="Chromosome"/>
</dbReference>
<evidence type="ECO:0000313" key="1">
    <source>
        <dbReference type="EMBL" id="BCO10773.1"/>
    </source>
</evidence>
<keyword evidence="2" id="KW-1185">Reference proteome</keyword>
<accession>A0A915U3S4</accession>
<gene>
    <name evidence="1" type="ORF">GF1_31490</name>
</gene>
<dbReference type="KEGG" id="ddu:GF1_31490"/>
<protein>
    <submittedName>
        <fullName evidence="1">Uncharacterized protein</fullName>
    </submittedName>
</protein>
<dbReference type="SUPFAM" id="SSF50331">
    <property type="entry name" value="MOP-like"/>
    <property type="match status" value="1"/>
</dbReference>
<name>A0A915U3S4_9BACT</name>
<proteinExistence type="predicted"/>
<dbReference type="InterPro" id="IPR008995">
    <property type="entry name" value="Mo/tungstate-bd_C_term_dom"/>
</dbReference>